<feature type="domain" description="UPAR/Ly6" evidence="9">
    <location>
        <begin position="162"/>
        <end position="255"/>
    </location>
</feature>
<name>A0A6P7YWJ6_9AMPH</name>
<evidence type="ECO:0000256" key="1">
    <source>
        <dbReference type="ARBA" id="ARBA00004609"/>
    </source>
</evidence>
<dbReference type="CDD" id="cd23562">
    <property type="entry name" value="TFP_LU_ECD_LYPD3_rpt1"/>
    <property type="match status" value="1"/>
</dbReference>
<comment type="subcellular location">
    <subcellularLocation>
        <location evidence="1">Cell membrane</location>
        <topology evidence="1">Lipid-anchor</topology>
        <topology evidence="1">GPI-anchor</topology>
    </subcellularLocation>
</comment>
<gene>
    <name evidence="11" type="primary">LOC115476620</name>
</gene>
<evidence type="ECO:0000256" key="4">
    <source>
        <dbReference type="ARBA" id="ARBA00022729"/>
    </source>
</evidence>
<dbReference type="GeneID" id="115476620"/>
<evidence type="ECO:0000256" key="2">
    <source>
        <dbReference type="ARBA" id="ARBA00022475"/>
    </source>
</evidence>
<dbReference type="CDD" id="cd23566">
    <property type="entry name" value="TFP_LU_ECD_LYPD5_rpt2"/>
    <property type="match status" value="1"/>
</dbReference>
<dbReference type="SUPFAM" id="SSF57302">
    <property type="entry name" value="Snake toxin-like"/>
    <property type="match status" value="2"/>
</dbReference>
<sequence>METGMRASYTPHSIYSSFFGHRRKMDPRICSQHTAWSAMTGILIAVLLFQVAGSLRCYSCIEEGDSGCSPANTPVVLCVPPMNICTEYIQTISTDSFTVTRRKKGCSLGLDKDYSTVTSNDVIYHTIHIRACSTDYCNTQLPSSTVTRPTHNTTDPAIPNGMECYSCLSFSEERCSSQKTEKIKCAGDMTRCYEGNVIVSVDDDNASKPIYIKTCALNDSCTASYSLLIKHAMIRQQGSCCSGRYCNGPLSSTVSTTTTKITSKSNSQVPCSSLSRLSLMLGILIVTVVL</sequence>
<keyword evidence="8" id="KW-1133">Transmembrane helix</keyword>
<keyword evidence="2" id="KW-1003">Cell membrane</keyword>
<feature type="transmembrane region" description="Helical" evidence="8">
    <location>
        <begin position="33"/>
        <end position="52"/>
    </location>
</feature>
<dbReference type="AlphaFoldDB" id="A0A6P7YWJ6"/>
<evidence type="ECO:0000313" key="10">
    <source>
        <dbReference type="Proteomes" id="UP000515156"/>
    </source>
</evidence>
<evidence type="ECO:0000256" key="5">
    <source>
        <dbReference type="ARBA" id="ARBA00023136"/>
    </source>
</evidence>
<keyword evidence="3" id="KW-0336">GPI-anchor</keyword>
<keyword evidence="5 8" id="KW-0472">Membrane</keyword>
<protein>
    <submittedName>
        <fullName evidence="11">Ly6/PLAUR domain-containing protein 3-like isoform X1</fullName>
    </submittedName>
</protein>
<dbReference type="SMART" id="SM00134">
    <property type="entry name" value="LU"/>
    <property type="match status" value="2"/>
</dbReference>
<dbReference type="PANTHER" id="PTHR10624">
    <property type="entry name" value="UROKINASE PLASMINOGEN ACTIVATOR SURFACE RECEPTOR-RELATED"/>
    <property type="match status" value="1"/>
</dbReference>
<evidence type="ECO:0000259" key="9">
    <source>
        <dbReference type="SMART" id="SM00134"/>
    </source>
</evidence>
<dbReference type="OrthoDB" id="9834667at2759"/>
<dbReference type="GO" id="GO:0005886">
    <property type="term" value="C:plasma membrane"/>
    <property type="evidence" value="ECO:0007669"/>
    <property type="project" value="UniProtKB-SubCell"/>
</dbReference>
<dbReference type="InParanoid" id="A0A6P7YWJ6"/>
<dbReference type="GO" id="GO:0098552">
    <property type="term" value="C:side of membrane"/>
    <property type="evidence" value="ECO:0007669"/>
    <property type="project" value="UniProtKB-KW"/>
</dbReference>
<evidence type="ECO:0000313" key="11">
    <source>
        <dbReference type="RefSeq" id="XP_030068951.1"/>
    </source>
</evidence>
<evidence type="ECO:0000256" key="3">
    <source>
        <dbReference type="ARBA" id="ARBA00022622"/>
    </source>
</evidence>
<dbReference type="Proteomes" id="UP000515156">
    <property type="component" value="Chromosome 8"/>
</dbReference>
<feature type="domain" description="UPAR/Ly6" evidence="9">
    <location>
        <begin position="55"/>
        <end position="152"/>
    </location>
</feature>
<evidence type="ECO:0000256" key="8">
    <source>
        <dbReference type="SAM" id="Phobius"/>
    </source>
</evidence>
<keyword evidence="4" id="KW-0732">Signal</keyword>
<proteinExistence type="predicted"/>
<dbReference type="InterPro" id="IPR016054">
    <property type="entry name" value="LY6_UPA_recep-like"/>
</dbReference>
<dbReference type="RefSeq" id="XP_030068951.1">
    <property type="nucleotide sequence ID" value="XM_030213091.1"/>
</dbReference>
<accession>A0A6P7YWJ6</accession>
<keyword evidence="10" id="KW-1185">Reference proteome</keyword>
<dbReference type="InterPro" id="IPR045860">
    <property type="entry name" value="Snake_toxin-like_sf"/>
</dbReference>
<keyword evidence="6" id="KW-0325">Glycoprotein</keyword>
<keyword evidence="7" id="KW-0449">Lipoprotein</keyword>
<organism evidence="10 11">
    <name type="scientific">Microcaecilia unicolor</name>
    <dbReference type="NCBI Taxonomy" id="1415580"/>
    <lineage>
        <taxon>Eukaryota</taxon>
        <taxon>Metazoa</taxon>
        <taxon>Chordata</taxon>
        <taxon>Craniata</taxon>
        <taxon>Vertebrata</taxon>
        <taxon>Euteleostomi</taxon>
        <taxon>Amphibia</taxon>
        <taxon>Gymnophiona</taxon>
        <taxon>Siphonopidae</taxon>
        <taxon>Microcaecilia</taxon>
    </lineage>
</organism>
<evidence type="ECO:0000256" key="6">
    <source>
        <dbReference type="ARBA" id="ARBA00023180"/>
    </source>
</evidence>
<dbReference type="Gene3D" id="2.10.60.10">
    <property type="entry name" value="CD59"/>
    <property type="match status" value="2"/>
</dbReference>
<evidence type="ECO:0000256" key="7">
    <source>
        <dbReference type="ARBA" id="ARBA00023288"/>
    </source>
</evidence>
<dbReference type="PANTHER" id="PTHR10624:SF8">
    <property type="entry name" value="LY6_PLAUR DOMAIN-CONTAINING PROTEIN 3"/>
    <property type="match status" value="1"/>
</dbReference>
<reference evidence="11" key="1">
    <citation type="submission" date="2025-08" db="UniProtKB">
        <authorList>
            <consortium name="RefSeq"/>
        </authorList>
    </citation>
    <scope>IDENTIFICATION</scope>
</reference>
<keyword evidence="8" id="KW-0812">Transmembrane</keyword>
<dbReference type="Pfam" id="PF00021">
    <property type="entry name" value="UPAR_LY6"/>
    <property type="match status" value="2"/>
</dbReference>
<dbReference type="KEGG" id="muo:115476620"/>